<dbReference type="Proteomes" id="UP000653730">
    <property type="component" value="Unassembled WGS sequence"/>
</dbReference>
<proteinExistence type="predicted"/>
<evidence type="ECO:0000313" key="2">
    <source>
        <dbReference type="EMBL" id="MBC9796458.1"/>
    </source>
</evidence>
<gene>
    <name evidence="2" type="ORF">IBL28_10785</name>
</gene>
<name>A0A926JSH7_9FLAO</name>
<dbReference type="EMBL" id="JACVDC010000028">
    <property type="protein sequence ID" value="MBC9796458.1"/>
    <property type="molecule type" value="Genomic_DNA"/>
</dbReference>
<dbReference type="Pfam" id="PF00583">
    <property type="entry name" value="Acetyltransf_1"/>
    <property type="match status" value="1"/>
</dbReference>
<dbReference type="GO" id="GO:0016747">
    <property type="term" value="F:acyltransferase activity, transferring groups other than amino-acyl groups"/>
    <property type="evidence" value="ECO:0007669"/>
    <property type="project" value="InterPro"/>
</dbReference>
<evidence type="ECO:0000259" key="1">
    <source>
        <dbReference type="PROSITE" id="PS51186"/>
    </source>
</evidence>
<accession>A0A926JSH7</accession>
<dbReference type="SUPFAM" id="SSF55729">
    <property type="entry name" value="Acyl-CoA N-acyltransferases (Nat)"/>
    <property type="match status" value="1"/>
</dbReference>
<sequence length="67" mass="7930">MMKTSLKERVGGKGVGKQFMEQIKEYATSENCTIIQWQTPNFNIEAIHFYHKLGAIPKNKERFFWHI</sequence>
<protein>
    <submittedName>
        <fullName evidence="2">GNAT family N-acetyltransferase</fullName>
    </submittedName>
</protein>
<dbReference type="PROSITE" id="PS51186">
    <property type="entry name" value="GNAT"/>
    <property type="match status" value="1"/>
</dbReference>
<evidence type="ECO:0000313" key="3">
    <source>
        <dbReference type="Proteomes" id="UP000653730"/>
    </source>
</evidence>
<comment type="caution">
    <text evidence="2">The sequence shown here is derived from an EMBL/GenBank/DDBJ whole genome shotgun (WGS) entry which is preliminary data.</text>
</comment>
<organism evidence="2 3">
    <name type="scientific">Sinomicrobium weinanense</name>
    <dbReference type="NCBI Taxonomy" id="2842200"/>
    <lineage>
        <taxon>Bacteria</taxon>
        <taxon>Pseudomonadati</taxon>
        <taxon>Bacteroidota</taxon>
        <taxon>Flavobacteriia</taxon>
        <taxon>Flavobacteriales</taxon>
        <taxon>Flavobacteriaceae</taxon>
        <taxon>Sinomicrobium</taxon>
    </lineage>
</organism>
<feature type="domain" description="N-acetyltransferase" evidence="1">
    <location>
        <begin position="1"/>
        <end position="67"/>
    </location>
</feature>
<keyword evidence="3" id="KW-1185">Reference proteome</keyword>
<dbReference type="RefSeq" id="WP_187965604.1">
    <property type="nucleotide sequence ID" value="NZ_JACVDC010000028.1"/>
</dbReference>
<reference evidence="2 3" key="1">
    <citation type="submission" date="2020-09" db="EMBL/GenBank/DDBJ databases">
        <title>Sinomicrobium weinanense sp. nov., a halophilic bacteria isolated from saline-alkali soil.</title>
        <authorList>
            <person name="Wu P."/>
            <person name="Ren H."/>
            <person name="Mei Y."/>
            <person name="Liang Y."/>
            <person name="Chen Z."/>
        </authorList>
    </citation>
    <scope>NUCLEOTIDE SEQUENCE [LARGE SCALE GENOMIC DNA]</scope>
    <source>
        <strain evidence="2 3">FJxs</strain>
    </source>
</reference>
<dbReference type="InterPro" id="IPR000182">
    <property type="entry name" value="GNAT_dom"/>
</dbReference>
<dbReference type="Gene3D" id="3.40.630.30">
    <property type="match status" value="1"/>
</dbReference>
<dbReference type="AlphaFoldDB" id="A0A926JSH7"/>
<dbReference type="InterPro" id="IPR016181">
    <property type="entry name" value="Acyl_CoA_acyltransferase"/>
</dbReference>